<dbReference type="GO" id="GO:0051539">
    <property type="term" value="F:4 iron, 4 sulfur cluster binding"/>
    <property type="evidence" value="ECO:0007669"/>
    <property type="project" value="TreeGrafter"/>
</dbReference>
<dbReference type="Pfam" id="PF20903">
    <property type="entry name" value="SPL"/>
    <property type="match status" value="1"/>
</dbReference>
<name>A0A0F9HIC4_9ZZZZ</name>
<dbReference type="GO" id="GO:1904047">
    <property type="term" value="F:S-adenosyl-L-methionine binding"/>
    <property type="evidence" value="ECO:0007669"/>
    <property type="project" value="TreeGrafter"/>
</dbReference>
<evidence type="ECO:0000313" key="1">
    <source>
        <dbReference type="EMBL" id="KKL74907.1"/>
    </source>
</evidence>
<comment type="caution">
    <text evidence="1">The sequence shown here is derived from an EMBL/GenBank/DDBJ whole genome shotgun (WGS) entry which is preliminary data.</text>
</comment>
<dbReference type="PANTHER" id="PTHR37822">
    <property type="entry name" value="SPORE PHOTOPRODUCT LYASE-RELATED"/>
    <property type="match status" value="1"/>
</dbReference>
<reference evidence="1" key="1">
    <citation type="journal article" date="2015" name="Nature">
        <title>Complex archaea that bridge the gap between prokaryotes and eukaryotes.</title>
        <authorList>
            <person name="Spang A."/>
            <person name="Saw J.H."/>
            <person name="Jorgensen S.L."/>
            <person name="Zaremba-Niedzwiedzka K."/>
            <person name="Martijn J."/>
            <person name="Lind A.E."/>
            <person name="van Eijk R."/>
            <person name="Schleper C."/>
            <person name="Guy L."/>
            <person name="Ettema T.J."/>
        </authorList>
    </citation>
    <scope>NUCLEOTIDE SEQUENCE</scope>
</reference>
<evidence type="ECO:0008006" key="2">
    <source>
        <dbReference type="Google" id="ProtNLM"/>
    </source>
</evidence>
<protein>
    <recommendedName>
        <fullName evidence="2">Radical SAM core domain-containing protein</fullName>
    </recommendedName>
</protein>
<gene>
    <name evidence="1" type="ORF">LCGC14_2060200</name>
</gene>
<dbReference type="GO" id="GO:0003913">
    <property type="term" value="F:DNA photolyase activity"/>
    <property type="evidence" value="ECO:0007669"/>
    <property type="project" value="TreeGrafter"/>
</dbReference>
<organism evidence="1">
    <name type="scientific">marine sediment metagenome</name>
    <dbReference type="NCBI Taxonomy" id="412755"/>
    <lineage>
        <taxon>unclassified sequences</taxon>
        <taxon>metagenomes</taxon>
        <taxon>ecological metagenomes</taxon>
    </lineage>
</organism>
<accession>A0A0F9HIC4</accession>
<dbReference type="AlphaFoldDB" id="A0A0F9HIC4"/>
<dbReference type="PANTHER" id="PTHR37822:SF2">
    <property type="entry name" value="SPORE PHOTOPRODUCT LYASE"/>
    <property type="match status" value="1"/>
</dbReference>
<dbReference type="GO" id="GO:0042601">
    <property type="term" value="C:endospore-forming forespore"/>
    <property type="evidence" value="ECO:0007669"/>
    <property type="project" value="TreeGrafter"/>
</dbReference>
<dbReference type="InterPro" id="IPR058240">
    <property type="entry name" value="rSAM_sf"/>
</dbReference>
<dbReference type="InterPro" id="IPR049539">
    <property type="entry name" value="SPL"/>
</dbReference>
<dbReference type="CDD" id="cd01335">
    <property type="entry name" value="Radical_SAM"/>
    <property type="match status" value="1"/>
</dbReference>
<proteinExistence type="predicted"/>
<dbReference type="EMBL" id="LAZR01024507">
    <property type="protein sequence ID" value="KKL74907.1"/>
    <property type="molecule type" value="Genomic_DNA"/>
</dbReference>
<sequence length="372" mass="41765">MDIARKFKPHTIFLWQSVADHPEAARIISMFPAAKIKLISHQLMPPVDNLSTGQALVKSKRTLMIGQTTSFVGNFDGCLGSSVRCCPYHKLVPLSNGCPYYCTYCYLAFVYHKFSPFIKLNINYETMFRQIKKAAAKCGGPADFNMGEMLDSLALDHVTDLTVKLVPFFENIPNAHLMLLTKSGNIDNLLSMPRGRHTVVSWSLNSQHAIDNYEFGTATLAQRLAAAKKCQEHGYRIRIRIDPGILHPDWKSAYSDMVEQALTTVKPENITLGMLRLLPGHKKLAAAAYRKNSASLTNQRLTQKNSDGKLRYPHANRIEFYKHVYGSIKSYNSRVTISLCRETPDVWDAMKNLCAPGDCNCVNKSTHASTLF</sequence>
<dbReference type="Gene3D" id="3.80.30.30">
    <property type="match status" value="1"/>
</dbReference>
<dbReference type="Gene3D" id="3.40.50.12110">
    <property type="match status" value="1"/>
</dbReference>
<dbReference type="SUPFAM" id="SSF102114">
    <property type="entry name" value="Radical SAM enzymes"/>
    <property type="match status" value="1"/>
</dbReference>